<gene>
    <name evidence="2" type="ORF">COR50_00455</name>
</gene>
<dbReference type="KEGG" id="cbae:COR50_00455"/>
<sequence length="222" mass="24367">MKRLFFPTCVLAGLALVACNNNPKNASKQGEDSTQMMHANHEMHGAQEGHDGHQGHDMDNMEQGNTALARFENVPKEVGQHIAQVQQHYLALKDALVKDDAKTAAGSAKQMVALIDGFDLSHVPVAQLDAYRMPIDRIQKQGSAISMTDDIESQRLAFSQLTEGVYNLSQQFGAPGGALYYDHCPMAFNNKGANWLSNRKEIENPYFGDKMLSCGSTKATIQ</sequence>
<reference evidence="2 3" key="1">
    <citation type="submission" date="2017-10" db="EMBL/GenBank/DDBJ databases">
        <title>Paenichitinophaga pekingensis gen. nov., sp. nov., isolated from activated sludge.</title>
        <authorList>
            <person name="Jin D."/>
            <person name="Kong X."/>
            <person name="Deng Y."/>
            <person name="Bai Z."/>
        </authorList>
    </citation>
    <scope>NUCLEOTIDE SEQUENCE [LARGE SCALE GENOMIC DNA]</scope>
    <source>
        <strain evidence="2 3">13</strain>
    </source>
</reference>
<evidence type="ECO:0000259" key="1">
    <source>
        <dbReference type="Pfam" id="PF11827"/>
    </source>
</evidence>
<dbReference type="AlphaFoldDB" id="A0A291QP70"/>
<dbReference type="OrthoDB" id="5513217at2"/>
<feature type="domain" description="DUF3347" evidence="1">
    <location>
        <begin position="85"/>
        <end position="174"/>
    </location>
</feature>
<dbReference type="RefSeq" id="WP_098192140.1">
    <property type="nucleotide sequence ID" value="NZ_CP023777.1"/>
</dbReference>
<evidence type="ECO:0000313" key="2">
    <source>
        <dbReference type="EMBL" id="ATL45750.1"/>
    </source>
</evidence>
<dbReference type="Pfam" id="PF11827">
    <property type="entry name" value="DUF3347"/>
    <property type="match status" value="1"/>
</dbReference>
<evidence type="ECO:0000313" key="3">
    <source>
        <dbReference type="Proteomes" id="UP000220133"/>
    </source>
</evidence>
<name>A0A291QP70_9BACT</name>
<dbReference type="InterPro" id="IPR021782">
    <property type="entry name" value="DUF3347"/>
</dbReference>
<dbReference type="Proteomes" id="UP000220133">
    <property type="component" value="Chromosome"/>
</dbReference>
<organism evidence="2 3">
    <name type="scientific">Chitinophaga caeni</name>
    <dbReference type="NCBI Taxonomy" id="2029983"/>
    <lineage>
        <taxon>Bacteria</taxon>
        <taxon>Pseudomonadati</taxon>
        <taxon>Bacteroidota</taxon>
        <taxon>Chitinophagia</taxon>
        <taxon>Chitinophagales</taxon>
        <taxon>Chitinophagaceae</taxon>
        <taxon>Chitinophaga</taxon>
    </lineage>
</organism>
<accession>A0A291QP70</accession>
<dbReference type="PROSITE" id="PS51257">
    <property type="entry name" value="PROKAR_LIPOPROTEIN"/>
    <property type="match status" value="1"/>
</dbReference>
<dbReference type="EMBL" id="CP023777">
    <property type="protein sequence ID" value="ATL45750.1"/>
    <property type="molecule type" value="Genomic_DNA"/>
</dbReference>
<protein>
    <recommendedName>
        <fullName evidence="1">DUF3347 domain-containing protein</fullName>
    </recommendedName>
</protein>
<keyword evidence="3" id="KW-1185">Reference proteome</keyword>
<proteinExistence type="predicted"/>